<organism evidence="2 3">
    <name type="scientific">Panagrolaimus davidi</name>
    <dbReference type="NCBI Taxonomy" id="227884"/>
    <lineage>
        <taxon>Eukaryota</taxon>
        <taxon>Metazoa</taxon>
        <taxon>Ecdysozoa</taxon>
        <taxon>Nematoda</taxon>
        <taxon>Chromadorea</taxon>
        <taxon>Rhabditida</taxon>
        <taxon>Tylenchina</taxon>
        <taxon>Panagrolaimomorpha</taxon>
        <taxon>Panagrolaimoidea</taxon>
        <taxon>Panagrolaimidae</taxon>
        <taxon>Panagrolaimus</taxon>
    </lineage>
</organism>
<dbReference type="AlphaFoldDB" id="A0A914P021"/>
<evidence type="ECO:0000259" key="1">
    <source>
        <dbReference type="Pfam" id="PF01764"/>
    </source>
</evidence>
<sequence length="230" mass="26016">MFPLAAAAYSTNSGACLHTVDKNSEIHRQISYKCDALDDTCAGYTAVLHTEQMIVVSFRGTNSKEQLVPEAWDHDDFQQFLGGKVALYFYRGFYDIWINGTMKDSVNTLKNKYPKYDIYVLGHSLGGAMAALAAVTIVTTNIKPLENVHVYTFGQPRTGNEDFANAFNNLGIETYRIVHDRDPVPHAPPLDTLWNKYGDYYHHGAEVWYNNDMTKDSYIQCEQFNGESDD</sequence>
<reference evidence="3" key="1">
    <citation type="submission" date="2022-11" db="UniProtKB">
        <authorList>
            <consortium name="WormBaseParasite"/>
        </authorList>
    </citation>
    <scope>IDENTIFICATION</scope>
</reference>
<proteinExistence type="predicted"/>
<evidence type="ECO:0000313" key="2">
    <source>
        <dbReference type="Proteomes" id="UP000887578"/>
    </source>
</evidence>
<feature type="domain" description="Fungal lipase-type" evidence="1">
    <location>
        <begin position="55"/>
        <end position="190"/>
    </location>
</feature>
<dbReference type="InterPro" id="IPR029058">
    <property type="entry name" value="AB_hydrolase_fold"/>
</dbReference>
<accession>A0A914P021</accession>
<dbReference type="WBParaSite" id="PDA_v2.g10497.t1">
    <property type="protein sequence ID" value="PDA_v2.g10497.t1"/>
    <property type="gene ID" value="PDA_v2.g10497"/>
</dbReference>
<dbReference type="GO" id="GO:0006629">
    <property type="term" value="P:lipid metabolic process"/>
    <property type="evidence" value="ECO:0007669"/>
    <property type="project" value="InterPro"/>
</dbReference>
<protein>
    <submittedName>
        <fullName evidence="3">Fungal lipase-like domain-containing protein</fullName>
    </submittedName>
</protein>
<keyword evidence="2" id="KW-1185">Reference proteome</keyword>
<dbReference type="Pfam" id="PF01764">
    <property type="entry name" value="Lipase_3"/>
    <property type="match status" value="1"/>
</dbReference>
<dbReference type="CDD" id="cd00519">
    <property type="entry name" value="Lipase_3"/>
    <property type="match status" value="1"/>
</dbReference>
<dbReference type="SUPFAM" id="SSF53474">
    <property type="entry name" value="alpha/beta-Hydrolases"/>
    <property type="match status" value="1"/>
</dbReference>
<dbReference type="Proteomes" id="UP000887578">
    <property type="component" value="Unplaced"/>
</dbReference>
<dbReference type="InterPro" id="IPR002921">
    <property type="entry name" value="Fungal_lipase-type"/>
</dbReference>
<dbReference type="PANTHER" id="PTHR45908">
    <property type="entry name" value="PROTEIN CBG11750-RELATED"/>
    <property type="match status" value="1"/>
</dbReference>
<dbReference type="Gene3D" id="3.40.50.1820">
    <property type="entry name" value="alpha/beta hydrolase"/>
    <property type="match status" value="1"/>
</dbReference>
<evidence type="ECO:0000313" key="3">
    <source>
        <dbReference type="WBParaSite" id="PDA_v2.g10497.t1"/>
    </source>
</evidence>
<name>A0A914P021_9BILA</name>